<feature type="domain" description="AMP-dependent synthetase/ligase" evidence="1">
    <location>
        <begin position="12"/>
        <end position="362"/>
    </location>
</feature>
<dbReference type="GO" id="GO:0016878">
    <property type="term" value="F:acid-thiol ligase activity"/>
    <property type="evidence" value="ECO:0007669"/>
    <property type="project" value="UniProtKB-ARBA"/>
</dbReference>
<evidence type="ECO:0000313" key="4">
    <source>
        <dbReference type="Proteomes" id="UP000824159"/>
    </source>
</evidence>
<dbReference type="InterPro" id="IPR050237">
    <property type="entry name" value="ATP-dep_AMP-bd_enzyme"/>
</dbReference>
<dbReference type="CDD" id="cd04433">
    <property type="entry name" value="AFD_class_I"/>
    <property type="match status" value="1"/>
</dbReference>
<dbReference type="Pfam" id="PF13193">
    <property type="entry name" value="AMP-binding_C"/>
    <property type="match status" value="1"/>
</dbReference>
<accession>A0A9D1KTW3</accession>
<feature type="domain" description="AMP-binding enzyme C-terminal" evidence="2">
    <location>
        <begin position="414"/>
        <end position="489"/>
    </location>
</feature>
<dbReference type="EMBL" id="DVLX01000031">
    <property type="protein sequence ID" value="HIT99231.1"/>
    <property type="molecule type" value="Genomic_DNA"/>
</dbReference>
<gene>
    <name evidence="3" type="ORF">IAD12_03135</name>
</gene>
<dbReference type="PROSITE" id="PS00455">
    <property type="entry name" value="AMP_BINDING"/>
    <property type="match status" value="1"/>
</dbReference>
<organism evidence="3 4">
    <name type="scientific">Candidatus Allocopromorpha excrementavium</name>
    <dbReference type="NCBI Taxonomy" id="2840741"/>
    <lineage>
        <taxon>Bacteria</taxon>
        <taxon>Bacillati</taxon>
        <taxon>Bacillota</taxon>
        <taxon>Clostridia</taxon>
        <taxon>Eubacteriales</taxon>
        <taxon>Eubacteriaceae</taxon>
        <taxon>Eubacteriaceae incertae sedis</taxon>
        <taxon>Candidatus Allocopromorpha</taxon>
    </lineage>
</organism>
<dbReference type="PANTHER" id="PTHR43767">
    <property type="entry name" value="LONG-CHAIN-FATTY-ACID--COA LIGASE"/>
    <property type="match status" value="1"/>
</dbReference>
<dbReference type="InterPro" id="IPR020845">
    <property type="entry name" value="AMP-binding_CS"/>
</dbReference>
<dbReference type="InterPro" id="IPR042099">
    <property type="entry name" value="ANL_N_sf"/>
</dbReference>
<dbReference type="SUPFAM" id="SSF56801">
    <property type="entry name" value="Acetyl-CoA synthetase-like"/>
    <property type="match status" value="1"/>
</dbReference>
<dbReference type="InterPro" id="IPR025110">
    <property type="entry name" value="AMP-bd_C"/>
</dbReference>
<evidence type="ECO:0000313" key="3">
    <source>
        <dbReference type="EMBL" id="HIT99231.1"/>
    </source>
</evidence>
<dbReference type="Proteomes" id="UP000824159">
    <property type="component" value="Unassembled WGS sequence"/>
</dbReference>
<sequence>MKIYPSVVENIARNAADHPDKLALADEKMSYTYGQLWKAILSLSAKLKEYGVNKESCAVVECTQNASYMICEFAIQLIGGIFVPLEKNAAPERIKEISDDTNAVIHIGKSPIEKSTSSAAFINISDIADMCSISSDSCDLDDISFPSGDDTAEILFSTGTTGKSKGIVLTHTNDTALAENVMLGVKMKKDNVELVPMPLSHSHGLRRTYANLVNGSSVVFADGVTLLKKVFNLMDLYKVTSMDLSPSMLSIIFKLSRDRLGDYADILDYIQLGSAPLPEEDKLHLSRILPNTRLYNFYGSTEAGCSCILDFNSVSGKPGCIGKPAKNAHFIVVDKTGKEIESSKDNLGFLASSGSINMKCYFNAPELTAEATRGGSEYIYTKDLGYIDEEGYIYMLGRQDDVINYGGIKISPEEIESIVIKNETIDDCACVPVKDPLTGQAPKLFVKLHENTEYDQKSFKAFLAEHLDANKQPKYIEVIDEIPRTFNGKIKRNVLMEKEKI</sequence>
<keyword evidence="3" id="KW-0436">Ligase</keyword>
<dbReference type="Gene3D" id="3.40.50.12780">
    <property type="entry name" value="N-terminal domain of ligase-like"/>
    <property type="match status" value="1"/>
</dbReference>
<reference evidence="3" key="2">
    <citation type="journal article" date="2021" name="PeerJ">
        <title>Extensive microbial diversity within the chicken gut microbiome revealed by metagenomics and culture.</title>
        <authorList>
            <person name="Gilroy R."/>
            <person name="Ravi A."/>
            <person name="Getino M."/>
            <person name="Pursley I."/>
            <person name="Horton D.L."/>
            <person name="Alikhan N.F."/>
            <person name="Baker D."/>
            <person name="Gharbi K."/>
            <person name="Hall N."/>
            <person name="Watson M."/>
            <person name="Adriaenssens E.M."/>
            <person name="Foster-Nyarko E."/>
            <person name="Jarju S."/>
            <person name="Secka A."/>
            <person name="Antonio M."/>
            <person name="Oren A."/>
            <person name="Chaudhuri R.R."/>
            <person name="La Ragione R."/>
            <person name="Hildebrand F."/>
            <person name="Pallen M.J."/>
        </authorList>
    </citation>
    <scope>NUCLEOTIDE SEQUENCE</scope>
    <source>
        <strain evidence="3">CHK176-22527</strain>
    </source>
</reference>
<dbReference type="InterPro" id="IPR045851">
    <property type="entry name" value="AMP-bd_C_sf"/>
</dbReference>
<dbReference type="InterPro" id="IPR000873">
    <property type="entry name" value="AMP-dep_synth/lig_dom"/>
</dbReference>
<dbReference type="Gene3D" id="3.30.300.30">
    <property type="match status" value="1"/>
</dbReference>
<evidence type="ECO:0000259" key="2">
    <source>
        <dbReference type="Pfam" id="PF13193"/>
    </source>
</evidence>
<protein>
    <submittedName>
        <fullName evidence="3">Acyl--CoA ligase</fullName>
    </submittedName>
</protein>
<reference evidence="3" key="1">
    <citation type="submission" date="2020-10" db="EMBL/GenBank/DDBJ databases">
        <authorList>
            <person name="Gilroy R."/>
        </authorList>
    </citation>
    <scope>NUCLEOTIDE SEQUENCE</scope>
    <source>
        <strain evidence="3">CHK176-22527</strain>
    </source>
</reference>
<name>A0A9D1KTW3_9FIRM</name>
<comment type="caution">
    <text evidence="3">The sequence shown here is derived from an EMBL/GenBank/DDBJ whole genome shotgun (WGS) entry which is preliminary data.</text>
</comment>
<dbReference type="AlphaFoldDB" id="A0A9D1KTW3"/>
<evidence type="ECO:0000259" key="1">
    <source>
        <dbReference type="Pfam" id="PF00501"/>
    </source>
</evidence>
<dbReference type="PANTHER" id="PTHR43767:SF1">
    <property type="entry name" value="NONRIBOSOMAL PEPTIDE SYNTHASE PES1 (EUROFUNG)-RELATED"/>
    <property type="match status" value="1"/>
</dbReference>
<proteinExistence type="predicted"/>
<dbReference type="Pfam" id="PF00501">
    <property type="entry name" value="AMP-binding"/>
    <property type="match status" value="1"/>
</dbReference>